<dbReference type="Proteomes" id="UP000250462">
    <property type="component" value="Unassembled WGS sequence"/>
</dbReference>
<dbReference type="Pfam" id="PF04101">
    <property type="entry name" value="Glyco_tran_28_C"/>
    <property type="match status" value="1"/>
</dbReference>
<proteinExistence type="predicted"/>
<name>A0A329R358_9ACTN</name>
<feature type="domain" description="Glycosyl transferase family 28 C-terminal" evidence="1">
    <location>
        <begin position="232"/>
        <end position="279"/>
    </location>
</feature>
<evidence type="ECO:0000259" key="1">
    <source>
        <dbReference type="Pfam" id="PF04101"/>
    </source>
</evidence>
<keyword evidence="2" id="KW-0808">Transferase</keyword>
<dbReference type="EMBL" id="QMIG01000001">
    <property type="protein sequence ID" value="RAW18980.1"/>
    <property type="molecule type" value="Genomic_DNA"/>
</dbReference>
<evidence type="ECO:0000313" key="3">
    <source>
        <dbReference type="Proteomes" id="UP000250462"/>
    </source>
</evidence>
<organism evidence="2 3">
    <name type="scientific">Phytoactinopolyspora halophila</name>
    <dbReference type="NCBI Taxonomy" id="1981511"/>
    <lineage>
        <taxon>Bacteria</taxon>
        <taxon>Bacillati</taxon>
        <taxon>Actinomycetota</taxon>
        <taxon>Actinomycetes</taxon>
        <taxon>Jiangellales</taxon>
        <taxon>Jiangellaceae</taxon>
        <taxon>Phytoactinopolyspora</taxon>
    </lineage>
</organism>
<dbReference type="GO" id="GO:0016758">
    <property type="term" value="F:hexosyltransferase activity"/>
    <property type="evidence" value="ECO:0007669"/>
    <property type="project" value="InterPro"/>
</dbReference>
<dbReference type="SUPFAM" id="SSF53756">
    <property type="entry name" value="UDP-Glycosyltransferase/glycogen phosphorylase"/>
    <property type="match status" value="1"/>
</dbReference>
<accession>A0A329R358</accession>
<dbReference type="InterPro" id="IPR007235">
    <property type="entry name" value="Glyco_trans_28_C"/>
</dbReference>
<comment type="caution">
    <text evidence="2">The sequence shown here is derived from an EMBL/GenBank/DDBJ whole genome shotgun (WGS) entry which is preliminary data.</text>
</comment>
<dbReference type="Gene3D" id="3.40.50.2000">
    <property type="entry name" value="Glycogen Phosphorylase B"/>
    <property type="match status" value="1"/>
</dbReference>
<evidence type="ECO:0000313" key="2">
    <source>
        <dbReference type="EMBL" id="RAW18980.1"/>
    </source>
</evidence>
<reference evidence="2 3" key="1">
    <citation type="submission" date="2018-06" db="EMBL/GenBank/DDBJ databases">
        <title>Phytoactinopolyspora halophila sp. nov., a novel halophilic actinomycete isolated from a saline soil in China.</title>
        <authorList>
            <person name="Tang S.-K."/>
        </authorList>
    </citation>
    <scope>NUCLEOTIDE SEQUENCE [LARGE SCALE GENOMIC DNA]</scope>
    <source>
        <strain evidence="2 3">YIM 96934</strain>
    </source>
</reference>
<sequence length="342" mass="36957">MGHLTRLLAYATRAEREIEPHFLSLSQAVPVVATYGYPFEYLPSMDATGLAPRRWHAYFAESVSQTVERIQPGVVVFDGTWPYEGIPLVREAFPYVRWVWSRRGMWKPGIGDDRLGKADWFDLVVQPGDLAAELDRGATAKAAAQRIGPVTLLDRDDLDGRDAARAALGLAGDVPMALVSLGAGNINDTSGDVGASIAALRALGVEVCVTRAEIAMQGGEHPDVHVVRTYPLSRYFRAFDVAISAAGYNSFHELLRFGVPSLFVPNQSTALDDQASRTRFAAGHGFAHQLASISVDGAKPLIADLLEHGSRMVERVRDIDPGNGAGEAAEHIAELAETAARQ</sequence>
<protein>
    <submittedName>
        <fullName evidence="2">UDP-N-acetylglucosamine--LPS N-acetylglucosamine transferase</fullName>
    </submittedName>
</protein>
<keyword evidence="3" id="KW-1185">Reference proteome</keyword>
<gene>
    <name evidence="2" type="ORF">DPM12_01905</name>
</gene>
<dbReference type="AlphaFoldDB" id="A0A329R358"/>
<dbReference type="OrthoDB" id="8549922at2"/>